<dbReference type="RefSeq" id="WP_091261271.1">
    <property type="nucleotide sequence ID" value="NZ_FNDE01000045.1"/>
</dbReference>
<dbReference type="Proteomes" id="UP000198956">
    <property type="component" value="Unassembled WGS sequence"/>
</dbReference>
<evidence type="ECO:0000313" key="1">
    <source>
        <dbReference type="EMBL" id="SDH70579.1"/>
    </source>
</evidence>
<gene>
    <name evidence="1" type="ORF">SAMN04489735_104525</name>
</gene>
<dbReference type="EMBL" id="FNDE01000045">
    <property type="protein sequence ID" value="SDH70579.1"/>
    <property type="molecule type" value="Genomic_DNA"/>
</dbReference>
<evidence type="ECO:0000313" key="2">
    <source>
        <dbReference type="Proteomes" id="UP000198956"/>
    </source>
</evidence>
<sequence>MSIEFKEIANILDAETATVELADVNQKDRLLLIKNGVLYEAELPKYGELTAAIHNNRLDKFKVEVSVTIPGKRTK</sequence>
<protein>
    <submittedName>
        <fullName evidence="1">Uncharacterized protein</fullName>
    </submittedName>
</protein>
<dbReference type="AlphaFoldDB" id="A0A1G8ELI8"/>
<organism evidence="1 2">
    <name type="scientific">Aneurinibacillus thermoaerophilus</name>
    <dbReference type="NCBI Taxonomy" id="143495"/>
    <lineage>
        <taxon>Bacteria</taxon>
        <taxon>Bacillati</taxon>
        <taxon>Bacillota</taxon>
        <taxon>Bacilli</taxon>
        <taxon>Bacillales</taxon>
        <taxon>Paenibacillaceae</taxon>
        <taxon>Aneurinibacillus group</taxon>
        <taxon>Aneurinibacillus</taxon>
    </lineage>
</organism>
<accession>A0A1G8ELI8</accession>
<reference evidence="1 2" key="1">
    <citation type="submission" date="2016-10" db="EMBL/GenBank/DDBJ databases">
        <authorList>
            <person name="de Groot N.N."/>
        </authorList>
    </citation>
    <scope>NUCLEOTIDE SEQUENCE [LARGE SCALE GENOMIC DNA]</scope>
    <source>
        <strain evidence="1 2">L 420-91</strain>
    </source>
</reference>
<name>A0A1G8ELI8_ANETH</name>
<proteinExistence type="predicted"/>